<dbReference type="SUPFAM" id="SSF52540">
    <property type="entry name" value="P-loop containing nucleoside triphosphate hydrolases"/>
    <property type="match status" value="2"/>
</dbReference>
<dbReference type="Proteomes" id="UP000604117">
    <property type="component" value="Unassembled WGS sequence"/>
</dbReference>
<dbReference type="SMART" id="SM01073">
    <property type="entry name" value="CDC48_N"/>
    <property type="match status" value="1"/>
</dbReference>
<dbReference type="Pfam" id="PF17862">
    <property type="entry name" value="AAA_lid_3"/>
    <property type="match status" value="2"/>
</dbReference>
<feature type="domain" description="AAA+ ATPase" evidence="5">
    <location>
        <begin position="619"/>
        <end position="756"/>
    </location>
</feature>
<keyword evidence="8" id="KW-1185">Reference proteome</keyword>
<organism evidence="7 8">
    <name type="scientific">Asanoa siamensis</name>
    <dbReference type="NCBI Taxonomy" id="926357"/>
    <lineage>
        <taxon>Bacteria</taxon>
        <taxon>Bacillati</taxon>
        <taxon>Actinomycetota</taxon>
        <taxon>Actinomycetes</taxon>
        <taxon>Micromonosporales</taxon>
        <taxon>Micromonosporaceae</taxon>
        <taxon>Asanoa</taxon>
    </lineage>
</organism>
<evidence type="ECO:0000313" key="7">
    <source>
        <dbReference type="EMBL" id="GIF76849.1"/>
    </source>
</evidence>
<protein>
    <recommendedName>
        <fullName evidence="9">Transitional endoplasmic reticulum ATPase</fullName>
    </recommendedName>
</protein>
<comment type="similarity">
    <text evidence="3">Belongs to the AAA ATPase family.</text>
</comment>
<dbReference type="InterPro" id="IPR041569">
    <property type="entry name" value="AAA_lid_3"/>
</dbReference>
<evidence type="ECO:0000259" key="6">
    <source>
        <dbReference type="SMART" id="SM01073"/>
    </source>
</evidence>
<feature type="compositionally biased region" description="Gly residues" evidence="4">
    <location>
        <begin position="207"/>
        <end position="300"/>
    </location>
</feature>
<evidence type="ECO:0000256" key="3">
    <source>
        <dbReference type="RuleBase" id="RU003651"/>
    </source>
</evidence>
<accession>A0ABQ4CZY4</accession>
<reference evidence="7 8" key="1">
    <citation type="submission" date="2021-01" db="EMBL/GenBank/DDBJ databases">
        <title>Whole genome shotgun sequence of Asanoa siamensis NBRC 107932.</title>
        <authorList>
            <person name="Komaki H."/>
            <person name="Tamura T."/>
        </authorList>
    </citation>
    <scope>NUCLEOTIDE SEQUENCE [LARGE SCALE GENOMIC DNA]</scope>
    <source>
        <strain evidence="7 8">NBRC 107932</strain>
    </source>
</reference>
<evidence type="ECO:0000259" key="5">
    <source>
        <dbReference type="SMART" id="SM00382"/>
    </source>
</evidence>
<dbReference type="Gene3D" id="2.40.40.20">
    <property type="match status" value="1"/>
</dbReference>
<evidence type="ECO:0000256" key="4">
    <source>
        <dbReference type="SAM" id="MobiDB-lite"/>
    </source>
</evidence>
<dbReference type="SMART" id="SM00382">
    <property type="entry name" value="AAA"/>
    <property type="match status" value="2"/>
</dbReference>
<dbReference type="CDD" id="cd19511">
    <property type="entry name" value="RecA-like_CDC48_r2-like"/>
    <property type="match status" value="1"/>
</dbReference>
<dbReference type="InterPro" id="IPR009010">
    <property type="entry name" value="Asp_de-COase-like_dom_sf"/>
</dbReference>
<dbReference type="InterPro" id="IPR050168">
    <property type="entry name" value="AAA_ATPase_domain"/>
</dbReference>
<evidence type="ECO:0000256" key="2">
    <source>
        <dbReference type="ARBA" id="ARBA00022840"/>
    </source>
</evidence>
<dbReference type="Pfam" id="PF02359">
    <property type="entry name" value="CDC48_N"/>
    <property type="match status" value="1"/>
</dbReference>
<sequence>MADRDLVLTVSLRPAALDARRGIVRLHPEVLSALGLRPGDPVRLTGRRTTAGIVAPGEASDGRGLLHADDLMLGNLGVRDGAQVTIAPAPVVAARRATLRGAPQVVAVVSPEMLRLALLGKVISTGDDVSLLPQDVVPDEAARSLVAAARQSLANRVGYAWTSTLLSVVDVTPADAALITMDTVVGWENGQITQASGVRTAADPVGAGRGGPGGGDASGWAGGGAGTGGPGSDWSGPAGGGAGWDGPGGRGGSGAGDGPGGRGGSGLGWVGPGGGTGSGRPGGGSAGRGGATRGSSGGAAGEDDVNVIDGEVVEESVVDEAVGRNAPGVDDLPGLRSQAQQLTELLDLGFHHRDVLARLATSVSLGVLVTGPAGSGKSDLVRAVAAAVGARVLTVWAPGVAALTNDAAAARLRAVVADLTTESAPPPSVVLITDVDALAPRESPGPLATVFRQVLSAMVGAGAAVVCTSSRPEEIDPALRAPDLLSLEIAVPLPDQAMRREQLAVLTRSTPLAADVQLDDVAARTPGFVAADLAALVREAGVRAALRQREVEAPVVTAADFAAALEVVRPTSMATSTLELSGLTLDDVGDLVEVKEVLTESVLWPLTYPDTFARLGVRPPRGVLLYGPPGCGKTFLVTALAGSGKANVLSVKGAELLSKWVGESERAVRELFRRAREAAPTLIFLDEVDALAPLRGQSTDGGTTDRVVAALLTELDGVETLRDVVVIGATNRPDLIDPALLRPGRLERLVFVPPPDADARAEILKATARGVPLDPEVDLTTLARELDGFSAADCAALIRESAFVAMRESLEATTVTAKNVAAARQRIRPSLDPAQVARLAAYAEQRNA</sequence>
<keyword evidence="2 3" id="KW-0067">ATP-binding</keyword>
<feature type="domain" description="CDC48 N-terminal subdomain" evidence="6">
    <location>
        <begin position="7"/>
        <end position="91"/>
    </location>
</feature>
<dbReference type="EMBL" id="BONE01000071">
    <property type="protein sequence ID" value="GIF76849.1"/>
    <property type="molecule type" value="Genomic_DNA"/>
</dbReference>
<name>A0ABQ4CZY4_9ACTN</name>
<dbReference type="PANTHER" id="PTHR23077:SF171">
    <property type="entry name" value="NUCLEAR VALOSIN-CONTAINING PROTEIN-LIKE"/>
    <property type="match status" value="1"/>
</dbReference>
<feature type="domain" description="AAA+ ATPase" evidence="5">
    <location>
        <begin position="363"/>
        <end position="495"/>
    </location>
</feature>
<feature type="region of interest" description="Disordered" evidence="4">
    <location>
        <begin position="196"/>
        <end position="305"/>
    </location>
</feature>
<dbReference type="Gene3D" id="3.40.50.300">
    <property type="entry name" value="P-loop containing nucleotide triphosphate hydrolases"/>
    <property type="match status" value="2"/>
</dbReference>
<dbReference type="PANTHER" id="PTHR23077">
    <property type="entry name" value="AAA-FAMILY ATPASE"/>
    <property type="match status" value="1"/>
</dbReference>
<evidence type="ECO:0000256" key="1">
    <source>
        <dbReference type="ARBA" id="ARBA00022741"/>
    </source>
</evidence>
<dbReference type="PROSITE" id="PS00674">
    <property type="entry name" value="AAA"/>
    <property type="match status" value="1"/>
</dbReference>
<dbReference type="SUPFAM" id="SSF50692">
    <property type="entry name" value="ADC-like"/>
    <property type="match status" value="1"/>
</dbReference>
<keyword evidence="1 3" id="KW-0547">Nucleotide-binding</keyword>
<proteinExistence type="inferred from homology"/>
<evidence type="ECO:0008006" key="9">
    <source>
        <dbReference type="Google" id="ProtNLM"/>
    </source>
</evidence>
<gene>
    <name evidence="7" type="ORF">Asi02nite_63670</name>
</gene>
<dbReference type="InterPro" id="IPR003338">
    <property type="entry name" value="CDC4_N-term_subdom"/>
</dbReference>
<dbReference type="InterPro" id="IPR003960">
    <property type="entry name" value="ATPase_AAA_CS"/>
</dbReference>
<dbReference type="InterPro" id="IPR003959">
    <property type="entry name" value="ATPase_AAA_core"/>
</dbReference>
<dbReference type="Gene3D" id="1.10.8.60">
    <property type="match status" value="2"/>
</dbReference>
<comment type="caution">
    <text evidence="7">The sequence shown here is derived from an EMBL/GenBank/DDBJ whole genome shotgun (WGS) entry which is preliminary data.</text>
</comment>
<dbReference type="Pfam" id="PF00004">
    <property type="entry name" value="AAA"/>
    <property type="match status" value="2"/>
</dbReference>
<dbReference type="InterPro" id="IPR027417">
    <property type="entry name" value="P-loop_NTPase"/>
</dbReference>
<dbReference type="InterPro" id="IPR003593">
    <property type="entry name" value="AAA+_ATPase"/>
</dbReference>
<evidence type="ECO:0000313" key="8">
    <source>
        <dbReference type="Proteomes" id="UP000604117"/>
    </source>
</evidence>